<organism evidence="2 3">
    <name type="scientific">Actinacidiphila glaucinigra</name>
    <dbReference type="NCBI Taxonomy" id="235986"/>
    <lineage>
        <taxon>Bacteria</taxon>
        <taxon>Bacillati</taxon>
        <taxon>Actinomycetota</taxon>
        <taxon>Actinomycetes</taxon>
        <taxon>Kitasatosporales</taxon>
        <taxon>Streptomycetaceae</taxon>
        <taxon>Actinacidiphila</taxon>
    </lineage>
</organism>
<gene>
    <name evidence="2" type="ORF">SAMN05216252_11362</name>
</gene>
<dbReference type="Proteomes" id="UP000198280">
    <property type="component" value="Unassembled WGS sequence"/>
</dbReference>
<evidence type="ECO:0000313" key="2">
    <source>
        <dbReference type="EMBL" id="SNT05819.1"/>
    </source>
</evidence>
<keyword evidence="1" id="KW-1133">Transmembrane helix</keyword>
<feature type="transmembrane region" description="Helical" evidence="1">
    <location>
        <begin position="68"/>
        <end position="90"/>
    </location>
</feature>
<protein>
    <submittedName>
        <fullName evidence="2">Uncharacterized protein</fullName>
    </submittedName>
</protein>
<name>A0A239JJ45_9ACTN</name>
<dbReference type="EMBL" id="FZOF01000013">
    <property type="protein sequence ID" value="SNT05819.1"/>
    <property type="molecule type" value="Genomic_DNA"/>
</dbReference>
<dbReference type="RefSeq" id="WP_245939017.1">
    <property type="nucleotide sequence ID" value="NZ_FZOF01000013.1"/>
</dbReference>
<accession>A0A239JJ45</accession>
<evidence type="ECO:0000256" key="1">
    <source>
        <dbReference type="SAM" id="Phobius"/>
    </source>
</evidence>
<reference evidence="2 3" key="1">
    <citation type="submission" date="2017-06" db="EMBL/GenBank/DDBJ databases">
        <authorList>
            <person name="Kim H.J."/>
            <person name="Triplett B.A."/>
        </authorList>
    </citation>
    <scope>NUCLEOTIDE SEQUENCE [LARGE SCALE GENOMIC DNA]</scope>
    <source>
        <strain evidence="2 3">CGMCC 4.1858</strain>
    </source>
</reference>
<feature type="transmembrane region" description="Helical" evidence="1">
    <location>
        <begin position="36"/>
        <end position="56"/>
    </location>
</feature>
<proteinExistence type="predicted"/>
<evidence type="ECO:0000313" key="3">
    <source>
        <dbReference type="Proteomes" id="UP000198280"/>
    </source>
</evidence>
<keyword evidence="1" id="KW-0472">Membrane</keyword>
<keyword evidence="3" id="KW-1185">Reference proteome</keyword>
<dbReference type="AlphaFoldDB" id="A0A239JJ45"/>
<sequence length="195" mass="20882">MRAPIPVTVAGPGLRVPGGEQTFTADEGAGRRMATWAVSALACSAVSGSFMLYLIFHPEQADYEAGTGIPVTVALLAAIVCRIQAGSSYVRRRKPMRLRIGPAGIGMREVAGEESFFRWARIATVTVGSHPRGVEPRPCLTVWPLPGNYGEEQPDHLVDGHRAYVLERVDRLPGGAEAVVPVLRAYAGERYAGTA</sequence>
<keyword evidence="1" id="KW-0812">Transmembrane</keyword>